<feature type="transmembrane region" description="Helical" evidence="5">
    <location>
        <begin position="70"/>
        <end position="90"/>
    </location>
</feature>
<evidence type="ECO:0000256" key="3">
    <source>
        <dbReference type="ARBA" id="ARBA00022989"/>
    </source>
</evidence>
<comment type="caution">
    <text evidence="6">The sequence shown here is derived from an EMBL/GenBank/DDBJ whole genome shotgun (WGS) entry which is preliminary data.</text>
</comment>
<gene>
    <name evidence="6" type="ORF">HII17_04755</name>
</gene>
<feature type="transmembrane region" description="Helical" evidence="5">
    <location>
        <begin position="44"/>
        <end position="64"/>
    </location>
</feature>
<keyword evidence="4 5" id="KW-0472">Membrane</keyword>
<evidence type="ECO:0000256" key="2">
    <source>
        <dbReference type="ARBA" id="ARBA00022692"/>
    </source>
</evidence>
<evidence type="ECO:0000313" key="6">
    <source>
        <dbReference type="EMBL" id="NMP30866.1"/>
    </source>
</evidence>
<sequence length="123" mass="13768">MLVVNILLVLFFLFASSIKLLGWQKFIFETQLTFFKKYGLTRTHMFLVGLVELFASLLLMASIFLNDDVLQVFGALGIIFTSSGAIYSHLRFDTVKDVIPAIVTLSLSVMLLAFNSHVLALFA</sequence>
<dbReference type="RefSeq" id="WP_169074219.1">
    <property type="nucleotide sequence ID" value="NZ_JABBXH010000002.1"/>
</dbReference>
<accession>A0A7Y0LAI7</accession>
<evidence type="ECO:0000256" key="1">
    <source>
        <dbReference type="ARBA" id="ARBA00004141"/>
    </source>
</evidence>
<evidence type="ECO:0000256" key="5">
    <source>
        <dbReference type="SAM" id="Phobius"/>
    </source>
</evidence>
<evidence type="ECO:0000256" key="4">
    <source>
        <dbReference type="ARBA" id="ARBA00023136"/>
    </source>
</evidence>
<organism evidence="6 7">
    <name type="scientific">Thalassotalea algicola</name>
    <dbReference type="NCBI Taxonomy" id="2716224"/>
    <lineage>
        <taxon>Bacteria</taxon>
        <taxon>Pseudomonadati</taxon>
        <taxon>Pseudomonadota</taxon>
        <taxon>Gammaproteobacteria</taxon>
        <taxon>Alteromonadales</taxon>
        <taxon>Colwelliaceae</taxon>
        <taxon>Thalassotalea</taxon>
    </lineage>
</organism>
<dbReference type="Pfam" id="PF13564">
    <property type="entry name" value="DoxX_2"/>
    <property type="match status" value="1"/>
</dbReference>
<reference evidence="6 7" key="1">
    <citation type="submission" date="2020-04" db="EMBL/GenBank/DDBJ databases">
        <title>Thalassotalea sp. M1531, isolated from the surface of marine red alga.</title>
        <authorList>
            <person name="Pang L."/>
            <person name="Lu D.-C."/>
        </authorList>
    </citation>
    <scope>NUCLEOTIDE SEQUENCE [LARGE SCALE GENOMIC DNA]</scope>
    <source>
        <strain evidence="6 7">M1531</strain>
    </source>
</reference>
<name>A0A7Y0LAI7_9GAMM</name>
<dbReference type="Proteomes" id="UP000568664">
    <property type="component" value="Unassembled WGS sequence"/>
</dbReference>
<dbReference type="AlphaFoldDB" id="A0A7Y0LAI7"/>
<keyword evidence="2 5" id="KW-0812">Transmembrane</keyword>
<protein>
    <submittedName>
        <fullName evidence="6">DoxX family protein</fullName>
    </submittedName>
</protein>
<proteinExistence type="predicted"/>
<comment type="subcellular location">
    <subcellularLocation>
        <location evidence="1">Membrane</location>
        <topology evidence="1">Multi-pass membrane protein</topology>
    </subcellularLocation>
</comment>
<feature type="transmembrane region" description="Helical" evidence="5">
    <location>
        <begin position="102"/>
        <end position="122"/>
    </location>
</feature>
<evidence type="ECO:0000313" key="7">
    <source>
        <dbReference type="Proteomes" id="UP000568664"/>
    </source>
</evidence>
<dbReference type="EMBL" id="JABBXH010000002">
    <property type="protein sequence ID" value="NMP30866.1"/>
    <property type="molecule type" value="Genomic_DNA"/>
</dbReference>
<dbReference type="GO" id="GO:0016020">
    <property type="term" value="C:membrane"/>
    <property type="evidence" value="ECO:0007669"/>
    <property type="project" value="UniProtKB-SubCell"/>
</dbReference>
<feature type="transmembrane region" description="Helical" evidence="5">
    <location>
        <begin position="6"/>
        <end position="23"/>
    </location>
</feature>
<keyword evidence="7" id="KW-1185">Reference proteome</keyword>
<dbReference type="InterPro" id="IPR032808">
    <property type="entry name" value="DoxX"/>
</dbReference>
<keyword evidence="3 5" id="KW-1133">Transmembrane helix</keyword>